<organism evidence="4 5">
    <name type="scientific">Paratrimastix pyriformis</name>
    <dbReference type="NCBI Taxonomy" id="342808"/>
    <lineage>
        <taxon>Eukaryota</taxon>
        <taxon>Metamonada</taxon>
        <taxon>Preaxostyla</taxon>
        <taxon>Paratrimastigidae</taxon>
        <taxon>Paratrimastix</taxon>
    </lineage>
</organism>
<comment type="caution">
    <text evidence="4">The sequence shown here is derived from an EMBL/GenBank/DDBJ whole genome shotgun (WGS) entry which is preliminary data.</text>
</comment>
<dbReference type="SUPFAM" id="SSF117281">
    <property type="entry name" value="Kelch motif"/>
    <property type="match status" value="1"/>
</dbReference>
<dbReference type="PRINTS" id="PR00114">
    <property type="entry name" value="STPHPHTASE"/>
</dbReference>
<dbReference type="InterPro" id="IPR050341">
    <property type="entry name" value="PP1_catalytic_subunit"/>
</dbReference>
<gene>
    <name evidence="4" type="ORF">PAPYR_2691</name>
</gene>
<dbReference type="SMART" id="SM00156">
    <property type="entry name" value="PP2Ac"/>
    <property type="match status" value="1"/>
</dbReference>
<dbReference type="InterPro" id="IPR006186">
    <property type="entry name" value="Ser/Thr-sp_prot-phosphatase"/>
</dbReference>
<dbReference type="EMBL" id="JAPMOS010000010">
    <property type="protein sequence ID" value="KAJ4460863.1"/>
    <property type="molecule type" value="Genomic_DNA"/>
</dbReference>
<keyword evidence="5" id="KW-1185">Reference proteome</keyword>
<dbReference type="PANTHER" id="PTHR11668:SF496">
    <property type="entry name" value="SERINE_THREONINE-PROTEIN PHOSPHATASE"/>
    <property type="match status" value="1"/>
</dbReference>
<evidence type="ECO:0000313" key="4">
    <source>
        <dbReference type="EMBL" id="KAJ4460863.1"/>
    </source>
</evidence>
<comment type="catalytic activity">
    <reaction evidence="1">
        <text>O-phospho-L-threonyl-[protein] + H2O = L-threonyl-[protein] + phosphate</text>
        <dbReference type="Rhea" id="RHEA:47004"/>
        <dbReference type="Rhea" id="RHEA-COMP:11060"/>
        <dbReference type="Rhea" id="RHEA-COMP:11605"/>
        <dbReference type="ChEBI" id="CHEBI:15377"/>
        <dbReference type="ChEBI" id="CHEBI:30013"/>
        <dbReference type="ChEBI" id="CHEBI:43474"/>
        <dbReference type="ChEBI" id="CHEBI:61977"/>
        <dbReference type="EC" id="3.1.3.16"/>
    </reaction>
</comment>
<dbReference type="Proteomes" id="UP001141327">
    <property type="component" value="Unassembled WGS sequence"/>
</dbReference>
<reference evidence="4" key="1">
    <citation type="journal article" date="2022" name="bioRxiv">
        <title>Genomics of Preaxostyla Flagellates Illuminates Evolutionary Transitions and the Path Towards Mitochondrial Loss.</title>
        <authorList>
            <person name="Novak L.V.F."/>
            <person name="Treitli S.C."/>
            <person name="Pyrih J."/>
            <person name="Halakuc P."/>
            <person name="Pipaliya S.V."/>
            <person name="Vacek V."/>
            <person name="Brzon O."/>
            <person name="Soukal P."/>
            <person name="Eme L."/>
            <person name="Dacks J.B."/>
            <person name="Karnkowska A."/>
            <person name="Elias M."/>
            <person name="Hampl V."/>
        </authorList>
    </citation>
    <scope>NUCLEOTIDE SEQUENCE</scope>
    <source>
        <strain evidence="4">RCP-MX</strain>
    </source>
</reference>
<dbReference type="Pfam" id="PF00149">
    <property type="entry name" value="Metallophos"/>
    <property type="match status" value="1"/>
</dbReference>
<dbReference type="Pfam" id="PF24681">
    <property type="entry name" value="Kelch_KLHDC2_KLHL20_DRC7"/>
    <property type="match status" value="1"/>
</dbReference>
<dbReference type="CDD" id="cd00144">
    <property type="entry name" value="MPP_PPP_family"/>
    <property type="match status" value="1"/>
</dbReference>
<proteinExistence type="inferred from homology"/>
<evidence type="ECO:0000256" key="1">
    <source>
        <dbReference type="RuleBase" id="RU004273"/>
    </source>
</evidence>
<feature type="region of interest" description="Disordered" evidence="2">
    <location>
        <begin position="856"/>
        <end position="888"/>
    </location>
</feature>
<evidence type="ECO:0000313" key="5">
    <source>
        <dbReference type="Proteomes" id="UP001141327"/>
    </source>
</evidence>
<protein>
    <recommendedName>
        <fullName evidence="1">Serine/threonine-protein phosphatase</fullName>
        <ecNumber evidence="1">3.1.3.16</ecNumber>
    </recommendedName>
</protein>
<dbReference type="SUPFAM" id="SSF56300">
    <property type="entry name" value="Metallo-dependent phosphatases"/>
    <property type="match status" value="1"/>
</dbReference>
<evidence type="ECO:0000256" key="2">
    <source>
        <dbReference type="SAM" id="MobiDB-lite"/>
    </source>
</evidence>
<dbReference type="InterPro" id="IPR015915">
    <property type="entry name" value="Kelch-typ_b-propeller"/>
</dbReference>
<dbReference type="Gene3D" id="2.120.10.80">
    <property type="entry name" value="Kelch-type beta propeller"/>
    <property type="match status" value="2"/>
</dbReference>
<dbReference type="EC" id="3.1.3.16" evidence="1"/>
<sequence length="904" mass="98603">MAFFRIRYTSCEIGGKSFPQQGICTQAAVSARDGKIYYCLGEDSKLSDRKYLDSLYCYDPIQNTWDNLTSTHGGLPPDASISRASHSATLINDVITIYGGVVGKMLKDDILIYRLKDNPTPHQYTRLDIPQLANGPPGRRGHITQCMLSNMFLFGGLGAQGLLNEGWVFEIETCTWRKVSFRGPAPCGRAHFGLVGVDPSGGGLLEAPLTAGAPCALLYGGVGEAGYLHDCWLYDGRAQQWILQNPPETARQETPIGPGQRYGHTLVNSSATVPQSALLWGGSGDGSLICNDAFVFDLRARRWSPVEAQGSSSICPRCFHTMSESLIAPRNEFHIMGGWAGHRTCCGLWRATLLTGSLSEAPPSSPGPYPPLQLNIPQSPTPPGAAPLAPLRPQYTHYPYPSSPLRRRDMDRVPLDNVRPARPPPLLAANHQRDGLTAWRPHRHAAAVLPPRVWLLLVCGAQIILSDVNTGTHKVASTTETIVEAFPDAFKRAHVTSSSLPQLTPEEPLPALPPPLAIIDRMLDTYLHCAPESFDGTQNPVPAHVVVNICHGVEPILAREPSLVTVPVPVRIFGDIHGQFANLMEFFSRRDPRLEGTSYVFLGDYVDRGPCSVEVAVFLFALKIRYPHRFVLLRGNHEVSSLNMQMGLQGECIRRYGPKGMLVFRALNHAFDYLPFAALVARTVLCLHGGLTQGLPTLNSILALPKPCCLDDPVLCGGADPAVDPDDGLDTLPGMKVEDPGPAEPKAPVPAEPTLTWCRELLWNDPAIADNQPEPFVSSSRGFGWRFNGAVVDNFCRLNGLKLIVRGHEVCPDGFDYFASRKLITVFSATNYGGLPNNGATLSIDKELQTILHIIKGGPRNPRDRTRRSTPPGQRDRHSTTSQQTVPGTATVDTLQKSASQQTC</sequence>
<keyword evidence="1" id="KW-0378">Hydrolase</keyword>
<dbReference type="InterPro" id="IPR029052">
    <property type="entry name" value="Metallo-depent_PP-like"/>
</dbReference>
<dbReference type="Gene3D" id="3.60.21.10">
    <property type="match status" value="1"/>
</dbReference>
<evidence type="ECO:0000259" key="3">
    <source>
        <dbReference type="PROSITE" id="PS00125"/>
    </source>
</evidence>
<dbReference type="PROSITE" id="PS00125">
    <property type="entry name" value="SER_THR_PHOSPHATASE"/>
    <property type="match status" value="1"/>
</dbReference>
<dbReference type="InterPro" id="IPR004843">
    <property type="entry name" value="Calcineurin-like_PHP"/>
</dbReference>
<name>A0ABQ8URB3_9EUKA</name>
<comment type="similarity">
    <text evidence="1">Belongs to the PPP phosphatase family.</text>
</comment>
<accession>A0ABQ8URB3</accession>
<feature type="domain" description="Serine/threonine specific protein phosphatases" evidence="3">
    <location>
        <begin position="633"/>
        <end position="638"/>
    </location>
</feature>
<dbReference type="PANTHER" id="PTHR11668">
    <property type="entry name" value="SERINE/THREONINE PROTEIN PHOSPHATASE"/>
    <property type="match status" value="1"/>
</dbReference>